<name>A0A7S0IVW0_9EUKA</name>
<organism evidence="2">
    <name type="scientific">Calcidiscus leptoporus</name>
    <dbReference type="NCBI Taxonomy" id="127549"/>
    <lineage>
        <taxon>Eukaryota</taxon>
        <taxon>Haptista</taxon>
        <taxon>Haptophyta</taxon>
        <taxon>Prymnesiophyceae</taxon>
        <taxon>Coccolithales</taxon>
        <taxon>Calcidiscaceae</taxon>
        <taxon>Calcidiscus</taxon>
    </lineage>
</organism>
<dbReference type="EMBL" id="HBER01017372">
    <property type="protein sequence ID" value="CAD8533507.1"/>
    <property type="molecule type" value="Transcribed_RNA"/>
</dbReference>
<dbReference type="AlphaFoldDB" id="A0A7S0IVW0"/>
<evidence type="ECO:0000256" key="1">
    <source>
        <dbReference type="SAM" id="MobiDB-lite"/>
    </source>
</evidence>
<evidence type="ECO:0000313" key="2">
    <source>
        <dbReference type="EMBL" id="CAD8533507.1"/>
    </source>
</evidence>
<feature type="compositionally biased region" description="Basic and acidic residues" evidence="1">
    <location>
        <begin position="59"/>
        <end position="69"/>
    </location>
</feature>
<proteinExistence type="predicted"/>
<protein>
    <submittedName>
        <fullName evidence="2">Uncharacterized protein</fullName>
    </submittedName>
</protein>
<sequence>MPLTEPLVAHNAEHSRRLFATSPSPLRLRCLAPVGRGRGRCVWPRQRPAFGPGRGRRLAAGERPRRLDALNDAPTHGFTMPNLPDDMDMPDPEEVELLEVVKYGQPRV</sequence>
<feature type="region of interest" description="Disordered" evidence="1">
    <location>
        <begin position="47"/>
        <end position="90"/>
    </location>
</feature>
<accession>A0A7S0IVW0</accession>
<reference evidence="2" key="1">
    <citation type="submission" date="2021-01" db="EMBL/GenBank/DDBJ databases">
        <authorList>
            <person name="Corre E."/>
            <person name="Pelletier E."/>
            <person name="Niang G."/>
            <person name="Scheremetjew M."/>
            <person name="Finn R."/>
            <person name="Kale V."/>
            <person name="Holt S."/>
            <person name="Cochrane G."/>
            <person name="Meng A."/>
            <person name="Brown T."/>
            <person name="Cohen L."/>
        </authorList>
    </citation>
    <scope>NUCLEOTIDE SEQUENCE</scope>
    <source>
        <strain evidence="2">RCC1130</strain>
    </source>
</reference>
<gene>
    <name evidence="2" type="ORF">CLEP1334_LOCUS8762</name>
</gene>